<evidence type="ECO:0000256" key="1">
    <source>
        <dbReference type="SAM" id="MobiDB-lite"/>
    </source>
</evidence>
<evidence type="ECO:0000313" key="3">
    <source>
        <dbReference type="Proteomes" id="UP001341840"/>
    </source>
</evidence>
<organism evidence="2 3">
    <name type="scientific">Stylosanthes scabra</name>
    <dbReference type="NCBI Taxonomy" id="79078"/>
    <lineage>
        <taxon>Eukaryota</taxon>
        <taxon>Viridiplantae</taxon>
        <taxon>Streptophyta</taxon>
        <taxon>Embryophyta</taxon>
        <taxon>Tracheophyta</taxon>
        <taxon>Spermatophyta</taxon>
        <taxon>Magnoliopsida</taxon>
        <taxon>eudicotyledons</taxon>
        <taxon>Gunneridae</taxon>
        <taxon>Pentapetalae</taxon>
        <taxon>rosids</taxon>
        <taxon>fabids</taxon>
        <taxon>Fabales</taxon>
        <taxon>Fabaceae</taxon>
        <taxon>Papilionoideae</taxon>
        <taxon>50 kb inversion clade</taxon>
        <taxon>dalbergioids sensu lato</taxon>
        <taxon>Dalbergieae</taxon>
        <taxon>Pterocarpus clade</taxon>
        <taxon>Stylosanthes</taxon>
    </lineage>
</organism>
<feature type="region of interest" description="Disordered" evidence="1">
    <location>
        <begin position="144"/>
        <end position="188"/>
    </location>
</feature>
<feature type="compositionally biased region" description="Acidic residues" evidence="1">
    <location>
        <begin position="164"/>
        <end position="186"/>
    </location>
</feature>
<comment type="caution">
    <text evidence="2">The sequence shown here is derived from an EMBL/GenBank/DDBJ whole genome shotgun (WGS) entry which is preliminary data.</text>
</comment>
<name>A0ABU6SWH8_9FABA</name>
<accession>A0ABU6SWH8</accession>
<evidence type="ECO:0000313" key="2">
    <source>
        <dbReference type="EMBL" id="MED6140465.1"/>
    </source>
</evidence>
<protein>
    <submittedName>
        <fullName evidence="2">Uncharacterized protein</fullName>
    </submittedName>
</protein>
<sequence>MIAPKTDAKVTGPSPTLQDLQRECGKYPKGWIGSHPRFVYFDPHVDGEQDHLVRDRKPREVRGLRRKRRFGLGGRQDTELSHFWLLDVETPLKRKIPLLKNWVRLEDQVRNRSTFPLVSLLDLDHHHRLLRWFPLHKVNEIKKGQSSSRVGNSFRHPKGIAEEDKNEEEEEEEEEDPVEVAPEEEMPAIPRPMDVDAEEDYLQYLEDLRHHPSTVPSIVVRHFLNILSTMHNLRLLKPTVSPAMIFPGFGRLQLV</sequence>
<dbReference type="EMBL" id="JASCZI010062413">
    <property type="protein sequence ID" value="MED6140465.1"/>
    <property type="molecule type" value="Genomic_DNA"/>
</dbReference>
<keyword evidence="3" id="KW-1185">Reference proteome</keyword>
<dbReference type="Proteomes" id="UP001341840">
    <property type="component" value="Unassembled WGS sequence"/>
</dbReference>
<gene>
    <name evidence="2" type="ORF">PIB30_093491</name>
</gene>
<reference evidence="2 3" key="1">
    <citation type="journal article" date="2023" name="Plants (Basel)">
        <title>Bridging the Gap: Combining Genomics and Transcriptomics Approaches to Understand Stylosanthes scabra, an Orphan Legume from the Brazilian Caatinga.</title>
        <authorList>
            <person name="Ferreira-Neto J.R.C."/>
            <person name="da Silva M.D."/>
            <person name="Binneck E."/>
            <person name="de Melo N.F."/>
            <person name="da Silva R.H."/>
            <person name="de Melo A.L.T.M."/>
            <person name="Pandolfi V."/>
            <person name="Bustamante F.O."/>
            <person name="Brasileiro-Vidal A.C."/>
            <person name="Benko-Iseppon A.M."/>
        </authorList>
    </citation>
    <scope>NUCLEOTIDE SEQUENCE [LARGE SCALE GENOMIC DNA]</scope>
    <source>
        <tissue evidence="2">Leaves</tissue>
    </source>
</reference>
<proteinExistence type="predicted"/>